<organism evidence="1 2">
    <name type="scientific">Streptomyces marispadix</name>
    <dbReference type="NCBI Taxonomy" id="2922868"/>
    <lineage>
        <taxon>Bacteria</taxon>
        <taxon>Bacillati</taxon>
        <taxon>Actinomycetota</taxon>
        <taxon>Actinomycetes</taxon>
        <taxon>Kitasatosporales</taxon>
        <taxon>Streptomycetaceae</taxon>
        <taxon>Streptomyces</taxon>
    </lineage>
</organism>
<keyword evidence="2" id="KW-1185">Reference proteome</keyword>
<name>A0ABS9T3Z2_9ACTN</name>
<dbReference type="Proteomes" id="UP001166784">
    <property type="component" value="Unassembled WGS sequence"/>
</dbReference>
<proteinExistence type="predicted"/>
<evidence type="ECO:0000313" key="1">
    <source>
        <dbReference type="EMBL" id="MCH6163245.1"/>
    </source>
</evidence>
<accession>A0ABS9T3Z2</accession>
<dbReference type="EMBL" id="JAKWJU010000002">
    <property type="protein sequence ID" value="MCH6163245.1"/>
    <property type="molecule type" value="Genomic_DNA"/>
</dbReference>
<reference evidence="1" key="1">
    <citation type="submission" date="2022-03" db="EMBL/GenBank/DDBJ databases">
        <authorList>
            <person name="Santos J.D.N."/>
            <person name="Kallscheuer N."/>
            <person name="Jogler C."/>
            <person name="Lage O.M."/>
        </authorList>
    </citation>
    <scope>NUCLEOTIDE SEQUENCE</scope>
    <source>
        <strain evidence="1">M600PL45_2</strain>
    </source>
</reference>
<dbReference type="RefSeq" id="WP_241062074.1">
    <property type="nucleotide sequence ID" value="NZ_JAKWJU010000002.1"/>
</dbReference>
<evidence type="ECO:0000313" key="2">
    <source>
        <dbReference type="Proteomes" id="UP001166784"/>
    </source>
</evidence>
<reference evidence="1" key="2">
    <citation type="journal article" date="2023" name="Int. J. Syst. Evol. Microbiol.">
        <title>Streptomyces marispadix sp. nov., isolated from marine beach sediment of the Northern Coast of Portugal.</title>
        <authorList>
            <person name="dos Santos J.D.N."/>
            <person name="Vitorino I.R."/>
            <person name="Kallscheuer N."/>
            <person name="Srivastava A."/>
            <person name="Krautwurst S."/>
            <person name="Marz M."/>
            <person name="Jogler C."/>
            <person name="Lobo Da Cunha A."/>
            <person name="Catita J."/>
            <person name="Goncalves H."/>
            <person name="Gonzalez I."/>
            <person name="Reyes F."/>
            <person name="Lage O.M."/>
        </authorList>
    </citation>
    <scope>NUCLEOTIDE SEQUENCE</scope>
    <source>
        <strain evidence="1">M600PL45_2</strain>
    </source>
</reference>
<gene>
    <name evidence="1" type="ORF">MMA15_23490</name>
</gene>
<comment type="caution">
    <text evidence="1">The sequence shown here is derived from an EMBL/GenBank/DDBJ whole genome shotgun (WGS) entry which is preliminary data.</text>
</comment>
<sequence length="231" mass="24633">MAQKSGTLVPVWFFSPEGFTPVALDEDPAARAERFADLINALYPQVSPEEKLQLVASTELLVHSLIEEGAVYLASFMYSLEDGAACSGMVTALMVDGPPPGGASFAERVVQQVPERFPGDRVDAGVVSLPAGKAALITRDVIGPSPVTLLSPDAPVEPEVQRQLEAYLPFPDGSAYLQIAIGTSDLDYWPDLLPMFGGFLAGISFTPHVAASHTSRSTPAATDRWARKEFG</sequence>
<protein>
    <submittedName>
        <fullName evidence="1">Uncharacterized protein</fullName>
    </submittedName>
</protein>